<comment type="caution">
    <text evidence="2">The sequence shown here is derived from an EMBL/GenBank/DDBJ whole genome shotgun (WGS) entry which is preliminary data.</text>
</comment>
<accession>A0A8S2ZA28</accession>
<evidence type="ECO:0000256" key="1">
    <source>
        <dbReference type="SAM" id="MobiDB-lite"/>
    </source>
</evidence>
<sequence length="35" mass="4316">MRDRDDQQQQFYQNTPLKQQPQLNNYYVNEGDRSP</sequence>
<feature type="compositionally biased region" description="Polar residues" evidence="1">
    <location>
        <begin position="11"/>
        <end position="27"/>
    </location>
</feature>
<dbReference type="Proteomes" id="UP000681720">
    <property type="component" value="Unassembled WGS sequence"/>
</dbReference>
<reference evidence="2" key="1">
    <citation type="submission" date="2021-02" db="EMBL/GenBank/DDBJ databases">
        <authorList>
            <person name="Nowell W R."/>
        </authorList>
    </citation>
    <scope>NUCLEOTIDE SEQUENCE</scope>
</reference>
<organism evidence="2 3">
    <name type="scientific">Rotaria magnacalcarata</name>
    <dbReference type="NCBI Taxonomy" id="392030"/>
    <lineage>
        <taxon>Eukaryota</taxon>
        <taxon>Metazoa</taxon>
        <taxon>Spiralia</taxon>
        <taxon>Gnathifera</taxon>
        <taxon>Rotifera</taxon>
        <taxon>Eurotatoria</taxon>
        <taxon>Bdelloidea</taxon>
        <taxon>Philodinida</taxon>
        <taxon>Philodinidae</taxon>
        <taxon>Rotaria</taxon>
    </lineage>
</organism>
<dbReference type="EMBL" id="CAJOBJ010107046">
    <property type="protein sequence ID" value="CAF4614179.1"/>
    <property type="molecule type" value="Genomic_DNA"/>
</dbReference>
<dbReference type="AlphaFoldDB" id="A0A8S2ZA28"/>
<gene>
    <name evidence="2" type="ORF">GIL414_LOCUS39493</name>
</gene>
<evidence type="ECO:0000313" key="3">
    <source>
        <dbReference type="Proteomes" id="UP000681720"/>
    </source>
</evidence>
<feature type="non-terminal residue" evidence="2">
    <location>
        <position position="35"/>
    </location>
</feature>
<proteinExistence type="predicted"/>
<evidence type="ECO:0000313" key="2">
    <source>
        <dbReference type="EMBL" id="CAF4614179.1"/>
    </source>
</evidence>
<feature type="region of interest" description="Disordered" evidence="1">
    <location>
        <begin position="1"/>
        <end position="35"/>
    </location>
</feature>
<name>A0A8S2ZA28_9BILA</name>
<protein>
    <submittedName>
        <fullName evidence="2">Uncharacterized protein</fullName>
    </submittedName>
</protein>